<dbReference type="InterPro" id="IPR004274">
    <property type="entry name" value="FCP1_dom"/>
</dbReference>
<dbReference type="AlphaFoldDB" id="A2ESV0"/>
<dbReference type="KEGG" id="tva:4762131"/>
<dbReference type="eggNOG" id="KOG1605">
    <property type="taxonomic scope" value="Eukaryota"/>
</dbReference>
<dbReference type="VEuPathDB" id="TrichDB:TVAGG3_0182080"/>
<feature type="region of interest" description="Disordered" evidence="1">
    <location>
        <begin position="1"/>
        <end position="20"/>
    </location>
</feature>
<dbReference type="InParanoid" id="A2ESV0"/>
<name>A2ESV0_TRIV3</name>
<evidence type="ECO:0000259" key="2">
    <source>
        <dbReference type="PROSITE" id="PS50969"/>
    </source>
</evidence>
<dbReference type="InterPro" id="IPR023214">
    <property type="entry name" value="HAD_sf"/>
</dbReference>
<dbReference type="CDD" id="cd07521">
    <property type="entry name" value="HAD_FCP1-like"/>
    <property type="match status" value="1"/>
</dbReference>
<organism evidence="3 4">
    <name type="scientific">Trichomonas vaginalis (strain ATCC PRA-98 / G3)</name>
    <dbReference type="NCBI Taxonomy" id="412133"/>
    <lineage>
        <taxon>Eukaryota</taxon>
        <taxon>Metamonada</taxon>
        <taxon>Parabasalia</taxon>
        <taxon>Trichomonadida</taxon>
        <taxon>Trichomonadidae</taxon>
        <taxon>Trichomonas</taxon>
    </lineage>
</organism>
<dbReference type="GO" id="GO:0004721">
    <property type="term" value="F:phosphoprotein phosphatase activity"/>
    <property type="evidence" value="ECO:0000318"/>
    <property type="project" value="GO_Central"/>
</dbReference>
<dbReference type="PROSITE" id="PS50969">
    <property type="entry name" value="FCP1"/>
    <property type="match status" value="1"/>
</dbReference>
<dbReference type="InterPro" id="IPR011948">
    <property type="entry name" value="Dullard_phosphatase"/>
</dbReference>
<accession>A2ESV0</accession>
<keyword evidence="4" id="KW-1185">Reference proteome</keyword>
<evidence type="ECO:0000256" key="1">
    <source>
        <dbReference type="SAM" id="MobiDB-lite"/>
    </source>
</evidence>
<dbReference type="InterPro" id="IPR036412">
    <property type="entry name" value="HAD-like_sf"/>
</dbReference>
<feature type="domain" description="FCP1 homology" evidence="2">
    <location>
        <begin position="153"/>
        <end position="311"/>
    </location>
</feature>
<dbReference type="NCBIfam" id="TIGR02251">
    <property type="entry name" value="HIF-SF_euk"/>
    <property type="match status" value="1"/>
</dbReference>
<reference evidence="3" key="2">
    <citation type="journal article" date="2007" name="Science">
        <title>Draft genome sequence of the sexually transmitted pathogen Trichomonas vaginalis.</title>
        <authorList>
            <person name="Carlton J.M."/>
            <person name="Hirt R.P."/>
            <person name="Silva J.C."/>
            <person name="Delcher A.L."/>
            <person name="Schatz M."/>
            <person name="Zhao Q."/>
            <person name="Wortman J.R."/>
            <person name="Bidwell S.L."/>
            <person name="Alsmark U.C.M."/>
            <person name="Besteiro S."/>
            <person name="Sicheritz-Ponten T."/>
            <person name="Noel C.J."/>
            <person name="Dacks J.B."/>
            <person name="Foster P.G."/>
            <person name="Simillion C."/>
            <person name="Van de Peer Y."/>
            <person name="Miranda-Saavedra D."/>
            <person name="Barton G.J."/>
            <person name="Westrop G.D."/>
            <person name="Mueller S."/>
            <person name="Dessi D."/>
            <person name="Fiori P.L."/>
            <person name="Ren Q."/>
            <person name="Paulsen I."/>
            <person name="Zhang H."/>
            <person name="Bastida-Corcuera F.D."/>
            <person name="Simoes-Barbosa A."/>
            <person name="Brown M.T."/>
            <person name="Hayes R.D."/>
            <person name="Mukherjee M."/>
            <person name="Okumura C.Y."/>
            <person name="Schneider R."/>
            <person name="Smith A.J."/>
            <person name="Vanacova S."/>
            <person name="Villalvazo M."/>
            <person name="Haas B.J."/>
            <person name="Pertea M."/>
            <person name="Feldblyum T.V."/>
            <person name="Utterback T.R."/>
            <person name="Shu C.L."/>
            <person name="Osoegawa K."/>
            <person name="de Jong P.J."/>
            <person name="Hrdy I."/>
            <person name="Horvathova L."/>
            <person name="Zubacova Z."/>
            <person name="Dolezal P."/>
            <person name="Malik S.B."/>
            <person name="Logsdon J.M. Jr."/>
            <person name="Henze K."/>
            <person name="Gupta A."/>
            <person name="Wang C.C."/>
            <person name="Dunne R.L."/>
            <person name="Upcroft J.A."/>
            <person name="Upcroft P."/>
            <person name="White O."/>
            <person name="Salzberg S.L."/>
            <person name="Tang P."/>
            <person name="Chiu C.-H."/>
            <person name="Lee Y.-S."/>
            <person name="Embley T.M."/>
            <person name="Coombs G.H."/>
            <person name="Mottram J.C."/>
            <person name="Tachezy J."/>
            <person name="Fraser-Liggett C.M."/>
            <person name="Johnson P.J."/>
        </authorList>
    </citation>
    <scope>NUCLEOTIDE SEQUENCE [LARGE SCALE GENOMIC DNA]</scope>
    <source>
        <strain evidence="3">G3</strain>
    </source>
</reference>
<reference evidence="3" key="1">
    <citation type="submission" date="2006-10" db="EMBL/GenBank/DDBJ databases">
        <authorList>
            <person name="Amadeo P."/>
            <person name="Zhao Q."/>
            <person name="Wortman J."/>
            <person name="Fraser-Liggett C."/>
            <person name="Carlton J."/>
        </authorList>
    </citation>
    <scope>NUCLEOTIDE SEQUENCE</scope>
    <source>
        <strain evidence="3">G3</strain>
    </source>
</reference>
<dbReference type="RefSeq" id="XP_001316499.1">
    <property type="nucleotide sequence ID" value="XM_001316464.1"/>
</dbReference>
<dbReference type="SMART" id="SM00577">
    <property type="entry name" value="CPDc"/>
    <property type="match status" value="1"/>
</dbReference>
<dbReference type="Pfam" id="PF03031">
    <property type="entry name" value="NIF"/>
    <property type="match status" value="1"/>
</dbReference>
<dbReference type="Proteomes" id="UP000001542">
    <property type="component" value="Unassembled WGS sequence"/>
</dbReference>
<dbReference type="PANTHER" id="PTHR12210">
    <property type="entry name" value="DULLARD PROTEIN PHOSPHATASE"/>
    <property type="match status" value="1"/>
</dbReference>
<dbReference type="SMR" id="A2ESV0"/>
<dbReference type="OrthoDB" id="277011at2759"/>
<dbReference type="VEuPathDB" id="TrichDB:TVAG_390460"/>
<dbReference type="FunFam" id="3.40.50.1000:FF:000093">
    <property type="entry name" value="NLI interacting factor-like phosphatase family protein"/>
    <property type="match status" value="1"/>
</dbReference>
<dbReference type="SUPFAM" id="SSF56784">
    <property type="entry name" value="HAD-like"/>
    <property type="match status" value="1"/>
</dbReference>
<sequence>MSNGHLTDDELDDSRSSSSDATEDLVLSLNKIRKVELDLVKILYGRERASTYIKITNNIEGVEFTDQFGQENTTGKVSDTLTDSVDTLTFTGTDTSSTPITVVNITSNNQQTEPTCCDFCCARQKIYPTRSLPYSNYSIALKSLDLLPLKEKKDQKKITLILDIDETLIHSTFVSDPHADFHFYMSNDDITYDIYVSVRPGLKQFLKTTAKYFELVAFTTARQNYADYILDRIDPDHYIKYRLYRESCIIYNGTFVKDLAKLGRDLRKVIIVDNSPACYMLQPYNGLAIQDFNGNPEDNELEHVSDFLVKNYKCDNVMELFAQ</sequence>
<evidence type="ECO:0000313" key="3">
    <source>
        <dbReference type="EMBL" id="EAY04276.1"/>
    </source>
</evidence>
<evidence type="ECO:0000313" key="4">
    <source>
        <dbReference type="Proteomes" id="UP000001542"/>
    </source>
</evidence>
<dbReference type="EMBL" id="DS113480">
    <property type="protein sequence ID" value="EAY04276.1"/>
    <property type="molecule type" value="Genomic_DNA"/>
</dbReference>
<dbReference type="Gene3D" id="3.40.50.1000">
    <property type="entry name" value="HAD superfamily/HAD-like"/>
    <property type="match status" value="1"/>
</dbReference>
<proteinExistence type="predicted"/>
<gene>
    <name evidence="3" type="ORF">TVAG_390460</name>
</gene>
<dbReference type="InterPro" id="IPR050365">
    <property type="entry name" value="TIM50"/>
</dbReference>
<dbReference type="STRING" id="5722.A2ESV0"/>
<protein>
    <recommendedName>
        <fullName evidence="2">FCP1 homology domain-containing protein</fullName>
    </recommendedName>
</protein>